<name>A0ABP9GQZ1_9ACTN</name>
<feature type="region of interest" description="Disordered" evidence="1">
    <location>
        <begin position="221"/>
        <end position="270"/>
    </location>
</feature>
<evidence type="ECO:0000259" key="2">
    <source>
        <dbReference type="Pfam" id="PF13349"/>
    </source>
</evidence>
<evidence type="ECO:0000313" key="3">
    <source>
        <dbReference type="EMBL" id="GAA4950152.1"/>
    </source>
</evidence>
<dbReference type="Pfam" id="PF13349">
    <property type="entry name" value="DUF4097"/>
    <property type="match status" value="1"/>
</dbReference>
<evidence type="ECO:0000256" key="1">
    <source>
        <dbReference type="SAM" id="MobiDB-lite"/>
    </source>
</evidence>
<accession>A0ABP9GQZ1</accession>
<comment type="caution">
    <text evidence="3">The sequence shown here is derived from an EMBL/GenBank/DDBJ whole genome shotgun (WGS) entry which is preliminary data.</text>
</comment>
<proteinExistence type="predicted"/>
<evidence type="ECO:0000313" key="4">
    <source>
        <dbReference type="Proteomes" id="UP001500466"/>
    </source>
</evidence>
<protein>
    <recommendedName>
        <fullName evidence="2">DUF4097 domain-containing protein</fullName>
    </recommendedName>
</protein>
<sequence>MTRPLRTTLFAFGGVLLVGLIGSGALAGLVLASTHDVDSQKDFAFSGDQLKITTDGGSIHLVPGAAGNLHVDRTITDSIRGGNPTWKLEGTTLALDTNCPSFMSITCDGDYTVSVPTGIPITVRGDNGSITADGMRQQLDLRSNNGSIKVRDSSGNLKLTSNNGSISVDRTVADRLDFSTDNGSLRATLLNAPTYVKGSSDNGSAKLYLPRGPEAYNVQLSASNGSDKNNVRQDPMSPRLIDISSDNGSVKVDYASTATPTPVPTAVPTP</sequence>
<keyword evidence="4" id="KW-1185">Reference proteome</keyword>
<organism evidence="3 4">
    <name type="scientific">Yinghuangia aomiensis</name>
    <dbReference type="NCBI Taxonomy" id="676205"/>
    <lineage>
        <taxon>Bacteria</taxon>
        <taxon>Bacillati</taxon>
        <taxon>Actinomycetota</taxon>
        <taxon>Actinomycetes</taxon>
        <taxon>Kitasatosporales</taxon>
        <taxon>Streptomycetaceae</taxon>
        <taxon>Yinghuangia</taxon>
    </lineage>
</organism>
<feature type="domain" description="DUF4097" evidence="2">
    <location>
        <begin position="106"/>
        <end position="231"/>
    </location>
</feature>
<reference evidence="4" key="1">
    <citation type="journal article" date="2019" name="Int. J. Syst. Evol. Microbiol.">
        <title>The Global Catalogue of Microorganisms (GCM) 10K type strain sequencing project: providing services to taxonomists for standard genome sequencing and annotation.</title>
        <authorList>
            <consortium name="The Broad Institute Genomics Platform"/>
            <consortium name="The Broad Institute Genome Sequencing Center for Infectious Disease"/>
            <person name="Wu L."/>
            <person name="Ma J."/>
        </authorList>
    </citation>
    <scope>NUCLEOTIDE SEQUENCE [LARGE SCALE GENOMIC DNA]</scope>
    <source>
        <strain evidence="4">JCM 17986</strain>
    </source>
</reference>
<dbReference type="Proteomes" id="UP001500466">
    <property type="component" value="Unassembled WGS sequence"/>
</dbReference>
<dbReference type="InterPro" id="IPR025164">
    <property type="entry name" value="Toastrack_DUF4097"/>
</dbReference>
<feature type="compositionally biased region" description="Pro residues" evidence="1">
    <location>
        <begin position="261"/>
        <end position="270"/>
    </location>
</feature>
<dbReference type="EMBL" id="BAABHS010000002">
    <property type="protein sequence ID" value="GAA4950152.1"/>
    <property type="molecule type" value="Genomic_DNA"/>
</dbReference>
<dbReference type="RefSeq" id="WP_345673864.1">
    <property type="nucleotide sequence ID" value="NZ_BAABHS010000002.1"/>
</dbReference>
<gene>
    <name evidence="3" type="ORF">GCM10023205_08420</name>
</gene>